<dbReference type="InterPro" id="IPR011322">
    <property type="entry name" value="N-reg_PII-like_a/b"/>
</dbReference>
<dbReference type="RefSeq" id="WP_071080219.1">
    <property type="nucleotide sequence ID" value="NZ_LFKP01000016.1"/>
</dbReference>
<sequence>MKQINAFVHPHHITAVTEALRDSGMCDITSGIGCYHLTVSTVQRLYTSADPHQQHYSVELAEPVVAEIKLELICDDGLAESLQQLIIQAAQPSTGWVFINDIQSATKVG</sequence>
<accession>A0A1S1U1I7</accession>
<dbReference type="EMBL" id="LFKP01000016">
    <property type="protein sequence ID" value="OHV93694.1"/>
    <property type="molecule type" value="Genomic_DNA"/>
</dbReference>
<dbReference type="Gene3D" id="3.30.70.120">
    <property type="match status" value="1"/>
</dbReference>
<gene>
    <name evidence="1" type="ORF">AKG95_28415</name>
</gene>
<keyword evidence="1" id="KW-0614">Plasmid</keyword>
<dbReference type="Proteomes" id="UP000179840">
    <property type="component" value="Unassembled WGS sequence"/>
</dbReference>
<dbReference type="SUPFAM" id="SSF54913">
    <property type="entry name" value="GlnB-like"/>
    <property type="match status" value="1"/>
</dbReference>
<proteinExistence type="predicted"/>
<dbReference type="AlphaFoldDB" id="A0A1S1U1I7"/>
<reference evidence="1 2" key="1">
    <citation type="submission" date="2015-06" db="EMBL/GenBank/DDBJ databases">
        <title>Draft genome sequencing of a biphenyl-degrading bacterium, Janthinobacterium lividum MEG1.</title>
        <authorList>
            <person name="Shimodaira J."/>
            <person name="Hatta T."/>
        </authorList>
    </citation>
    <scope>NUCLEOTIDE SEQUENCE [LARGE SCALE GENOMIC DNA]</scope>
    <source>
        <strain evidence="1 2">MEG1</strain>
        <plasmid evidence="1">pMEG01</plasmid>
    </source>
</reference>
<evidence type="ECO:0000313" key="1">
    <source>
        <dbReference type="EMBL" id="OHV93694.1"/>
    </source>
</evidence>
<dbReference type="InterPro" id="IPR002187">
    <property type="entry name" value="N-reg_PII"/>
</dbReference>
<dbReference type="GO" id="GO:0006808">
    <property type="term" value="P:regulation of nitrogen utilization"/>
    <property type="evidence" value="ECO:0007669"/>
    <property type="project" value="InterPro"/>
</dbReference>
<organism evidence="1 2">
    <name type="scientific">Janthinobacterium lividum</name>
    <dbReference type="NCBI Taxonomy" id="29581"/>
    <lineage>
        <taxon>Bacteria</taxon>
        <taxon>Pseudomonadati</taxon>
        <taxon>Pseudomonadota</taxon>
        <taxon>Betaproteobacteria</taxon>
        <taxon>Burkholderiales</taxon>
        <taxon>Oxalobacteraceae</taxon>
        <taxon>Janthinobacterium</taxon>
    </lineage>
</organism>
<evidence type="ECO:0000313" key="2">
    <source>
        <dbReference type="Proteomes" id="UP000179840"/>
    </source>
</evidence>
<comment type="caution">
    <text evidence="1">The sequence shown here is derived from an EMBL/GenBank/DDBJ whole genome shotgun (WGS) entry which is preliminary data.</text>
</comment>
<dbReference type="Pfam" id="PF00543">
    <property type="entry name" value="P-II"/>
    <property type="match status" value="1"/>
</dbReference>
<geneLocation type="plasmid" evidence="1">
    <name>pMEG01</name>
</geneLocation>
<dbReference type="GO" id="GO:0030234">
    <property type="term" value="F:enzyme regulator activity"/>
    <property type="evidence" value="ECO:0007669"/>
    <property type="project" value="InterPro"/>
</dbReference>
<dbReference type="InterPro" id="IPR015867">
    <property type="entry name" value="N-reg_PII/ATP_PRibTrfase_C"/>
</dbReference>
<name>A0A1S1U1I7_9BURK</name>
<protein>
    <submittedName>
        <fullName evidence="1">Nitrogen regulatory protein P-II</fullName>
    </submittedName>
</protein>